<protein>
    <submittedName>
        <fullName evidence="1">Uncharacterized protein</fullName>
    </submittedName>
</protein>
<dbReference type="Proteomes" id="UP000326241">
    <property type="component" value="Unassembled WGS sequence"/>
</dbReference>
<gene>
    <name evidence="1" type="ORF">PS624_05330</name>
</gene>
<sequence>MGDLSRTFAVYANQAQTAQQVQGIGEQFTQTVFDVETVLQHQYFRIRFGRLNDGRRETGVAGGFRPYQQPVALGHVFSSRIGLHRIQRQRAMHRAVHLQTTLGHRRKFAAQQKVHIETGTRQHHTVEPTNCAGTDNPYDRFIKARFIHCRHHGNSSATRPSACASAAFSASAVRRVCNAPKNSPSRTTNSAGK</sequence>
<dbReference type="EMBL" id="CABVGZ010000089">
    <property type="protein sequence ID" value="VVN39794.1"/>
    <property type="molecule type" value="Genomic_DNA"/>
</dbReference>
<evidence type="ECO:0000313" key="2">
    <source>
        <dbReference type="Proteomes" id="UP000326241"/>
    </source>
</evidence>
<dbReference type="AlphaFoldDB" id="A0A5E6XG95"/>
<accession>A0A5E6XG95</accession>
<organism evidence="1 2">
    <name type="scientific">Pseudomonas fluorescens</name>
    <dbReference type="NCBI Taxonomy" id="294"/>
    <lineage>
        <taxon>Bacteria</taxon>
        <taxon>Pseudomonadati</taxon>
        <taxon>Pseudomonadota</taxon>
        <taxon>Gammaproteobacteria</taxon>
        <taxon>Pseudomonadales</taxon>
        <taxon>Pseudomonadaceae</taxon>
        <taxon>Pseudomonas</taxon>
    </lineage>
</organism>
<name>A0A5E6XG95_PSEFL</name>
<evidence type="ECO:0000313" key="1">
    <source>
        <dbReference type="EMBL" id="VVN39794.1"/>
    </source>
</evidence>
<proteinExistence type="predicted"/>
<reference evidence="1 2" key="1">
    <citation type="submission" date="2019-09" db="EMBL/GenBank/DDBJ databases">
        <authorList>
            <person name="Chandra G."/>
            <person name="Truman W A."/>
        </authorList>
    </citation>
    <scope>NUCLEOTIDE SEQUENCE [LARGE SCALE GENOMIC DNA]</scope>
    <source>
        <strain evidence="1">PS624</strain>
    </source>
</reference>